<evidence type="ECO:0000256" key="1">
    <source>
        <dbReference type="ARBA" id="ARBA00004651"/>
    </source>
</evidence>
<protein>
    <submittedName>
        <fullName evidence="8">DoxX subfamily protein</fullName>
    </submittedName>
</protein>
<evidence type="ECO:0000256" key="5">
    <source>
        <dbReference type="ARBA" id="ARBA00022989"/>
    </source>
</evidence>
<feature type="compositionally biased region" description="Basic residues" evidence="7">
    <location>
        <begin position="292"/>
        <end position="309"/>
    </location>
</feature>
<dbReference type="Gene3D" id="1.20.120.20">
    <property type="entry name" value="Apolipoprotein"/>
    <property type="match status" value="1"/>
</dbReference>
<keyword evidence="6" id="KW-0472">Membrane</keyword>
<evidence type="ECO:0000256" key="4">
    <source>
        <dbReference type="ARBA" id="ARBA00022692"/>
    </source>
</evidence>
<feature type="region of interest" description="Disordered" evidence="7">
    <location>
        <begin position="235"/>
        <end position="255"/>
    </location>
</feature>
<evidence type="ECO:0000313" key="8">
    <source>
        <dbReference type="EMBL" id="OBH53406.1"/>
    </source>
</evidence>
<dbReference type="RefSeq" id="WP_064954260.1">
    <property type="nucleotide sequence ID" value="NZ_LZJS01000161.1"/>
</dbReference>
<dbReference type="EMBL" id="LZJS01000161">
    <property type="protein sequence ID" value="OBH53406.1"/>
    <property type="molecule type" value="Genomic_DNA"/>
</dbReference>
<proteinExistence type="inferred from homology"/>
<dbReference type="InterPro" id="IPR051907">
    <property type="entry name" value="DoxX-like_oxidoreductase"/>
</dbReference>
<comment type="subcellular location">
    <subcellularLocation>
        <location evidence="1">Cell membrane</location>
        <topology evidence="1">Multi-pass membrane protein</topology>
    </subcellularLocation>
</comment>
<sequence length="355" mass="37743">MVLRRIARPLLSVAFIGQGVNSLLNPKSAAEAAAPTVDGLQALPDSVSSSIPSDPETVAQITAAVQIGGGLLLATGKLPRIASAALAVTVLPANLGTHSFWNESDPVAKAQKRQQFLTDLSLLGGLLIASADTAGKPSLGWRGRRAAERLSERVSSAWPGSDDSAFDADFSELGDRIAHGLHIGAERGRELASTAAERGAPYAEAALERGRELASTAAERGAPYAEAALERGRELASTAADRSRPLAKKARKRGEEWAEEAADRAAYLAEKARKRSEEFADEAADRAAPLAKKARKRSEKLAKKARKRSEKLASTARARGEEFAETARQRGSDLADTARERVGSQVDTGRRKLPW</sequence>
<name>A0A1A2RN65_9MYCO</name>
<keyword evidence="4" id="KW-0812">Transmembrane</keyword>
<dbReference type="AlphaFoldDB" id="A0A1A2RN65"/>
<feature type="region of interest" description="Disordered" evidence="7">
    <location>
        <begin position="274"/>
        <end position="355"/>
    </location>
</feature>
<gene>
    <name evidence="8" type="ORF">A5685_14000</name>
</gene>
<dbReference type="SUPFAM" id="SSF58113">
    <property type="entry name" value="Apolipoprotein A-I"/>
    <property type="match status" value="1"/>
</dbReference>
<comment type="caution">
    <text evidence="8">The sequence shown here is derived from an EMBL/GenBank/DDBJ whole genome shotgun (WGS) entry which is preliminary data.</text>
</comment>
<evidence type="ECO:0000256" key="7">
    <source>
        <dbReference type="SAM" id="MobiDB-lite"/>
    </source>
</evidence>
<evidence type="ECO:0000256" key="6">
    <source>
        <dbReference type="ARBA" id="ARBA00023136"/>
    </source>
</evidence>
<dbReference type="GO" id="GO:0005886">
    <property type="term" value="C:plasma membrane"/>
    <property type="evidence" value="ECO:0007669"/>
    <property type="project" value="UniProtKB-SubCell"/>
</dbReference>
<accession>A0A1A2RN65</accession>
<dbReference type="Pfam" id="PF07681">
    <property type="entry name" value="DoxX"/>
    <property type="match status" value="1"/>
</dbReference>
<organism evidence="8 9">
    <name type="scientific">Mycobacterium colombiense</name>
    <dbReference type="NCBI Taxonomy" id="339268"/>
    <lineage>
        <taxon>Bacteria</taxon>
        <taxon>Bacillati</taxon>
        <taxon>Actinomycetota</taxon>
        <taxon>Actinomycetes</taxon>
        <taxon>Mycobacteriales</taxon>
        <taxon>Mycobacteriaceae</taxon>
        <taxon>Mycobacterium</taxon>
        <taxon>Mycobacterium avium complex (MAC)</taxon>
    </lineage>
</organism>
<evidence type="ECO:0000256" key="2">
    <source>
        <dbReference type="ARBA" id="ARBA00006679"/>
    </source>
</evidence>
<dbReference type="PANTHER" id="PTHR33452:SF1">
    <property type="entry name" value="INNER MEMBRANE PROTEIN YPHA-RELATED"/>
    <property type="match status" value="1"/>
</dbReference>
<dbReference type="InterPro" id="IPR032808">
    <property type="entry name" value="DoxX"/>
</dbReference>
<keyword evidence="3" id="KW-1003">Cell membrane</keyword>
<dbReference type="Proteomes" id="UP000093861">
    <property type="component" value="Unassembled WGS sequence"/>
</dbReference>
<evidence type="ECO:0000313" key="9">
    <source>
        <dbReference type="Proteomes" id="UP000093861"/>
    </source>
</evidence>
<feature type="compositionally biased region" description="Basic and acidic residues" evidence="7">
    <location>
        <begin position="318"/>
        <end position="342"/>
    </location>
</feature>
<reference evidence="8 9" key="1">
    <citation type="submission" date="2016-06" db="EMBL/GenBank/DDBJ databases">
        <authorList>
            <person name="Kjaerup R.B."/>
            <person name="Dalgaard T.S."/>
            <person name="Juul-Madsen H.R."/>
        </authorList>
    </citation>
    <scope>NUCLEOTIDE SEQUENCE [LARGE SCALE GENOMIC DNA]</scope>
    <source>
        <strain evidence="8 9">E2464</strain>
    </source>
</reference>
<comment type="similarity">
    <text evidence="2">Belongs to the DoxX family.</text>
</comment>
<keyword evidence="5" id="KW-1133">Transmembrane helix</keyword>
<dbReference type="PANTHER" id="PTHR33452">
    <property type="entry name" value="OXIDOREDUCTASE CATD-RELATED"/>
    <property type="match status" value="1"/>
</dbReference>
<evidence type="ECO:0000256" key="3">
    <source>
        <dbReference type="ARBA" id="ARBA00022475"/>
    </source>
</evidence>